<dbReference type="EMBL" id="CP011412">
    <property type="protein sequence ID" value="AKH21861.1"/>
    <property type="molecule type" value="Genomic_DNA"/>
</dbReference>
<keyword evidence="2" id="KW-1185">Reference proteome</keyword>
<protein>
    <submittedName>
        <fullName evidence="1">Uncharacterized protein</fullName>
    </submittedName>
</protein>
<name>A0A0F7JZU2_9GAMM</name>
<dbReference type="PATRIC" id="fig|1543721.4.peg.3654"/>
<dbReference type="AlphaFoldDB" id="A0A0F7JZU2"/>
<sequence>MNKLATYISAIKNGTPDKLIADRQLKEERVKDDDLVTEYREQTVRFVNGVTIQQSIEVDLDNTVQSSACPECWISYKVVAEPADLNIVPKRKVFVNACQESFWLKINTSHRETG</sequence>
<evidence type="ECO:0000313" key="2">
    <source>
        <dbReference type="Proteomes" id="UP000034410"/>
    </source>
</evidence>
<reference evidence="1 2" key="1">
    <citation type="journal article" date="2015" name="Genome Announc.">
        <title>Complete Genome Sequence of Sedimenticola thiotaurini Strain SIP-G1, a Polyphosphate- and Polyhydroxyalkanoate-Accumulating Sulfur-Oxidizing Gammaproteobacterium Isolated from Salt Marsh Sediments.</title>
        <authorList>
            <person name="Flood B.E."/>
            <person name="Jones D.S."/>
            <person name="Bailey J.V."/>
        </authorList>
    </citation>
    <scope>NUCLEOTIDE SEQUENCE [LARGE SCALE GENOMIC DNA]</scope>
    <source>
        <strain evidence="1 2">SIP-G1</strain>
    </source>
</reference>
<dbReference type="KEGG" id="seds:AAY24_17650"/>
<organism evidence="1 2">
    <name type="scientific">Sedimenticola thiotaurini</name>
    <dbReference type="NCBI Taxonomy" id="1543721"/>
    <lineage>
        <taxon>Bacteria</taxon>
        <taxon>Pseudomonadati</taxon>
        <taxon>Pseudomonadota</taxon>
        <taxon>Gammaproteobacteria</taxon>
        <taxon>Chromatiales</taxon>
        <taxon>Sedimenticolaceae</taxon>
        <taxon>Sedimenticola</taxon>
    </lineage>
</organism>
<evidence type="ECO:0000313" key="1">
    <source>
        <dbReference type="EMBL" id="AKH21861.1"/>
    </source>
</evidence>
<dbReference type="RefSeq" id="WP_046860782.1">
    <property type="nucleotide sequence ID" value="NZ_CP011412.1"/>
</dbReference>
<proteinExistence type="predicted"/>
<dbReference type="Proteomes" id="UP000034410">
    <property type="component" value="Chromosome"/>
</dbReference>
<dbReference type="OrthoDB" id="8605335at2"/>
<accession>A0A0F7JZU2</accession>
<gene>
    <name evidence="1" type="ORF">AAY24_17650</name>
</gene>